<gene>
    <name evidence="13" type="ORF">HLH36_04540</name>
</gene>
<dbReference type="Pfam" id="PF25944">
    <property type="entry name" value="Beta-barrel_RND"/>
    <property type="match status" value="1"/>
</dbReference>
<dbReference type="Gene3D" id="2.40.420.20">
    <property type="match status" value="1"/>
</dbReference>
<evidence type="ECO:0000256" key="6">
    <source>
        <dbReference type="ARBA" id="ARBA00023136"/>
    </source>
</evidence>
<dbReference type="NCBIfam" id="TIGR01730">
    <property type="entry name" value="RND_mfp"/>
    <property type="match status" value="1"/>
</dbReference>
<protein>
    <submittedName>
        <fullName evidence="13">MdtA/MuxA family multidrug efflux RND transporter periplasmic adaptor subunit</fullName>
    </submittedName>
</protein>
<feature type="compositionally biased region" description="Low complexity" evidence="7">
    <location>
        <begin position="405"/>
        <end position="423"/>
    </location>
</feature>
<dbReference type="GO" id="GO:0030313">
    <property type="term" value="C:cell envelope"/>
    <property type="evidence" value="ECO:0007669"/>
    <property type="project" value="UniProtKB-SubCell"/>
</dbReference>
<feature type="transmembrane region" description="Helical" evidence="8">
    <location>
        <begin position="33"/>
        <end position="51"/>
    </location>
</feature>
<sequence length="461" mass="48811">MDKPTLDPSDLPTQQSTGPGRQGSAGKKSRRRLLLWGTALVGAAVIAAAFLRPHGQSGSGGRHARQMAADVQPVAVATVHKGDMPVELTELGTVIPITNVTVQSRVDGYLMQVLFTEGQHVRKGDLLALIDTRPYEVLLAQYEGQLASDMAQLQQARVDNARYQRLIRQNSIAAQTAVDQQYKVAQLEGTVKVDQAQVDNEKLQITYCHVIAPVDGRVGIRQVDMGNYITAGQTNGLVILTQMQPISVIFTLPETELGRVADRLRSGVSLPVEAWDSTNTRKIADGAVSVLDSQIDTATGTVKMRSIFPNQDETLFPNQFVNAHLLVNTEHDVLLLPTNAVQTGPNGSFVYVVKPDSTVEVRDIRTGTSHGDSVVVTSGLKEGESVVTDGTDHLHAGAKVTIPAASDATATQGGDTAAPAAGQGRHHRRHDTAGQGDTTGSPSGSPSGNPSGGTSGGQPQP</sequence>
<comment type="similarity">
    <text evidence="2">Belongs to the membrane fusion protein (MFP) (TC 8.A.1) family.</text>
</comment>
<reference evidence="13 14" key="1">
    <citation type="submission" date="2020-04" db="EMBL/GenBank/DDBJ databases">
        <title>Description of novel Gluconacetobacter.</title>
        <authorList>
            <person name="Sombolestani A."/>
        </authorList>
    </citation>
    <scope>NUCLEOTIDE SEQUENCE [LARGE SCALE GENOMIC DNA]</scope>
    <source>
        <strain evidence="13 14">LMG 27801</strain>
    </source>
</reference>
<dbReference type="InterPro" id="IPR006143">
    <property type="entry name" value="RND_pump_MFP"/>
</dbReference>
<feature type="compositionally biased region" description="Gly residues" evidence="7">
    <location>
        <begin position="450"/>
        <end position="461"/>
    </location>
</feature>
<feature type="domain" description="Multidrug resistance protein MdtA-like alpha-helical hairpin" evidence="9">
    <location>
        <begin position="139"/>
        <end position="207"/>
    </location>
</feature>
<proteinExistence type="inferred from homology"/>
<dbReference type="PANTHER" id="PTHR30469:SF12">
    <property type="entry name" value="MULTIDRUG RESISTANCE PROTEIN MDTA"/>
    <property type="match status" value="1"/>
</dbReference>
<evidence type="ECO:0000259" key="9">
    <source>
        <dbReference type="Pfam" id="PF25876"/>
    </source>
</evidence>
<dbReference type="Pfam" id="PF25917">
    <property type="entry name" value="BSH_RND"/>
    <property type="match status" value="1"/>
</dbReference>
<keyword evidence="5" id="KW-0997">Cell inner membrane</keyword>
<organism evidence="13 14">
    <name type="scientific">Gluconacetobacter aggeris</name>
    <dbReference type="NCBI Taxonomy" id="1286186"/>
    <lineage>
        <taxon>Bacteria</taxon>
        <taxon>Pseudomonadati</taxon>
        <taxon>Pseudomonadota</taxon>
        <taxon>Alphaproteobacteria</taxon>
        <taxon>Acetobacterales</taxon>
        <taxon>Acetobacteraceae</taxon>
        <taxon>Gluconacetobacter</taxon>
    </lineage>
</organism>
<dbReference type="FunFam" id="2.40.420.20:FF:000001">
    <property type="entry name" value="Efflux RND transporter periplasmic adaptor subunit"/>
    <property type="match status" value="1"/>
</dbReference>
<evidence type="ECO:0000256" key="3">
    <source>
        <dbReference type="ARBA" id="ARBA00022448"/>
    </source>
</evidence>
<feature type="region of interest" description="Disordered" evidence="7">
    <location>
        <begin position="1"/>
        <end position="29"/>
    </location>
</feature>
<evidence type="ECO:0000259" key="12">
    <source>
        <dbReference type="Pfam" id="PF25967"/>
    </source>
</evidence>
<evidence type="ECO:0000256" key="1">
    <source>
        <dbReference type="ARBA" id="ARBA00004236"/>
    </source>
</evidence>
<dbReference type="InterPro" id="IPR058624">
    <property type="entry name" value="MdtA-like_HH"/>
</dbReference>
<feature type="domain" description="Multidrug resistance protein MdtA-like barrel-sandwich hybrid" evidence="10">
    <location>
        <begin position="99"/>
        <end position="240"/>
    </location>
</feature>
<comment type="caution">
    <text evidence="13">The sequence shown here is derived from an EMBL/GenBank/DDBJ whole genome shotgun (WGS) entry which is preliminary data.</text>
</comment>
<dbReference type="Proteomes" id="UP000559860">
    <property type="component" value="Unassembled WGS sequence"/>
</dbReference>
<dbReference type="AlphaFoldDB" id="A0A7W4IRB2"/>
<feature type="region of interest" description="Disordered" evidence="7">
    <location>
        <begin position="405"/>
        <end position="461"/>
    </location>
</feature>
<evidence type="ECO:0000259" key="10">
    <source>
        <dbReference type="Pfam" id="PF25917"/>
    </source>
</evidence>
<evidence type="ECO:0000313" key="13">
    <source>
        <dbReference type="EMBL" id="MBB2167631.1"/>
    </source>
</evidence>
<dbReference type="Pfam" id="PF25967">
    <property type="entry name" value="RND-MFP_C"/>
    <property type="match status" value="1"/>
</dbReference>
<keyword evidence="3" id="KW-0813">Transport</keyword>
<name>A0A7W4IRB2_9PROT</name>
<feature type="domain" description="Multidrug resistance protein MdtA-like beta-barrel" evidence="11">
    <location>
        <begin position="245"/>
        <end position="328"/>
    </location>
</feature>
<feature type="domain" description="Multidrug resistance protein MdtA-like C-terminal permuted SH3" evidence="12">
    <location>
        <begin position="332"/>
        <end position="392"/>
    </location>
</feature>
<dbReference type="Gene3D" id="2.40.30.170">
    <property type="match status" value="1"/>
</dbReference>
<evidence type="ECO:0000256" key="8">
    <source>
        <dbReference type="SAM" id="Phobius"/>
    </source>
</evidence>
<evidence type="ECO:0000256" key="2">
    <source>
        <dbReference type="ARBA" id="ARBA00009477"/>
    </source>
</evidence>
<accession>A0A7W4IRB2</accession>
<dbReference type="GO" id="GO:0015562">
    <property type="term" value="F:efflux transmembrane transporter activity"/>
    <property type="evidence" value="ECO:0007669"/>
    <property type="project" value="TreeGrafter"/>
</dbReference>
<dbReference type="Gene3D" id="2.40.50.100">
    <property type="match status" value="1"/>
</dbReference>
<keyword evidence="4" id="KW-1003">Cell membrane</keyword>
<dbReference type="GO" id="GO:1990281">
    <property type="term" value="C:efflux pump complex"/>
    <property type="evidence" value="ECO:0007669"/>
    <property type="project" value="TreeGrafter"/>
</dbReference>
<dbReference type="PANTHER" id="PTHR30469">
    <property type="entry name" value="MULTIDRUG RESISTANCE PROTEIN MDTA"/>
    <property type="match status" value="1"/>
</dbReference>
<evidence type="ECO:0000256" key="5">
    <source>
        <dbReference type="ARBA" id="ARBA00022519"/>
    </source>
</evidence>
<keyword evidence="8" id="KW-0812">Transmembrane</keyword>
<evidence type="ECO:0000256" key="4">
    <source>
        <dbReference type="ARBA" id="ARBA00022475"/>
    </source>
</evidence>
<dbReference type="Gene3D" id="1.10.287.470">
    <property type="entry name" value="Helix hairpin bin"/>
    <property type="match status" value="1"/>
</dbReference>
<dbReference type="InterPro" id="IPR058625">
    <property type="entry name" value="MdtA-like_BSH"/>
</dbReference>
<dbReference type="InterPro" id="IPR058626">
    <property type="entry name" value="MdtA-like_b-barrel"/>
</dbReference>
<keyword evidence="8" id="KW-1133">Transmembrane helix</keyword>
<feature type="compositionally biased region" description="Low complexity" evidence="7">
    <location>
        <begin position="434"/>
        <end position="449"/>
    </location>
</feature>
<dbReference type="EMBL" id="JABEQD010000002">
    <property type="protein sequence ID" value="MBB2167631.1"/>
    <property type="molecule type" value="Genomic_DNA"/>
</dbReference>
<dbReference type="RefSeq" id="WP_182985251.1">
    <property type="nucleotide sequence ID" value="NZ_JABEQD010000002.1"/>
</dbReference>
<dbReference type="NCBIfam" id="NF008589">
    <property type="entry name" value="PRK11556.1"/>
    <property type="match status" value="1"/>
</dbReference>
<keyword evidence="6 8" id="KW-0472">Membrane</keyword>
<dbReference type="SUPFAM" id="SSF111369">
    <property type="entry name" value="HlyD-like secretion proteins"/>
    <property type="match status" value="1"/>
</dbReference>
<keyword evidence="14" id="KW-1185">Reference proteome</keyword>
<evidence type="ECO:0000313" key="14">
    <source>
        <dbReference type="Proteomes" id="UP000559860"/>
    </source>
</evidence>
<dbReference type="Pfam" id="PF25876">
    <property type="entry name" value="HH_MFP_RND"/>
    <property type="match status" value="1"/>
</dbReference>
<evidence type="ECO:0000256" key="7">
    <source>
        <dbReference type="SAM" id="MobiDB-lite"/>
    </source>
</evidence>
<comment type="subcellular location">
    <subcellularLocation>
        <location evidence="1">Cell membrane</location>
    </subcellularLocation>
</comment>
<evidence type="ECO:0000259" key="11">
    <source>
        <dbReference type="Pfam" id="PF25944"/>
    </source>
</evidence>
<dbReference type="InterPro" id="IPR058627">
    <property type="entry name" value="MdtA-like_C"/>
</dbReference>